<gene>
    <name evidence="1" type="ORF">M6B38_323105</name>
</gene>
<accession>A0AAX6HAF9</accession>
<dbReference type="Proteomes" id="UP001140949">
    <property type="component" value="Unassembled WGS sequence"/>
</dbReference>
<name>A0AAX6HAF9_IRIPA</name>
<protein>
    <submittedName>
        <fullName evidence="1">Uncharacterized protein</fullName>
    </submittedName>
</protein>
<comment type="caution">
    <text evidence="1">The sequence shown here is derived from an EMBL/GenBank/DDBJ whole genome shotgun (WGS) entry which is preliminary data.</text>
</comment>
<evidence type="ECO:0000313" key="2">
    <source>
        <dbReference type="Proteomes" id="UP001140949"/>
    </source>
</evidence>
<proteinExistence type="predicted"/>
<reference evidence="1" key="1">
    <citation type="journal article" date="2023" name="GigaByte">
        <title>Genome assembly of the bearded iris, Iris pallida Lam.</title>
        <authorList>
            <person name="Bruccoleri R.E."/>
            <person name="Oakeley E.J."/>
            <person name="Faust A.M.E."/>
            <person name="Altorfer M."/>
            <person name="Dessus-Babus S."/>
            <person name="Burckhardt D."/>
            <person name="Oertli M."/>
            <person name="Naumann U."/>
            <person name="Petersen F."/>
            <person name="Wong J."/>
        </authorList>
    </citation>
    <scope>NUCLEOTIDE SEQUENCE</scope>
    <source>
        <strain evidence="1">GSM-AAB239-AS_SAM_17_03QT</strain>
    </source>
</reference>
<keyword evidence="2" id="KW-1185">Reference proteome</keyword>
<dbReference type="EMBL" id="JANAVB010011199">
    <property type="protein sequence ID" value="KAJ6837823.1"/>
    <property type="molecule type" value="Genomic_DNA"/>
</dbReference>
<evidence type="ECO:0000313" key="1">
    <source>
        <dbReference type="EMBL" id="KAJ6837823.1"/>
    </source>
</evidence>
<organism evidence="1 2">
    <name type="scientific">Iris pallida</name>
    <name type="common">Sweet iris</name>
    <dbReference type="NCBI Taxonomy" id="29817"/>
    <lineage>
        <taxon>Eukaryota</taxon>
        <taxon>Viridiplantae</taxon>
        <taxon>Streptophyta</taxon>
        <taxon>Embryophyta</taxon>
        <taxon>Tracheophyta</taxon>
        <taxon>Spermatophyta</taxon>
        <taxon>Magnoliopsida</taxon>
        <taxon>Liliopsida</taxon>
        <taxon>Asparagales</taxon>
        <taxon>Iridaceae</taxon>
        <taxon>Iridoideae</taxon>
        <taxon>Irideae</taxon>
        <taxon>Iris</taxon>
    </lineage>
</organism>
<sequence>MVSRWLGRRSRELQLARRLLRWCGGIFSAWRWNSGHLVVAHGGGRRRSAGAEQWGRERMCRERVERVMWTVF</sequence>
<dbReference type="AlphaFoldDB" id="A0AAX6HAF9"/>
<reference evidence="1" key="2">
    <citation type="submission" date="2023-04" db="EMBL/GenBank/DDBJ databases">
        <authorList>
            <person name="Bruccoleri R.E."/>
            <person name="Oakeley E.J."/>
            <person name="Faust A.-M."/>
            <person name="Dessus-Babus S."/>
            <person name="Altorfer M."/>
            <person name="Burckhardt D."/>
            <person name="Oertli M."/>
            <person name="Naumann U."/>
            <person name="Petersen F."/>
            <person name="Wong J."/>
        </authorList>
    </citation>
    <scope>NUCLEOTIDE SEQUENCE</scope>
    <source>
        <strain evidence="1">GSM-AAB239-AS_SAM_17_03QT</strain>
        <tissue evidence="1">Leaf</tissue>
    </source>
</reference>